<accession>A0AAW9HTP2</accession>
<comment type="caution">
    <text evidence="1">The sequence shown here is derived from an EMBL/GenBank/DDBJ whole genome shotgun (WGS) entry which is preliminary data.</text>
</comment>
<feature type="non-terminal residue" evidence="1">
    <location>
        <position position="1"/>
    </location>
</feature>
<organism evidence="1 2">
    <name type="scientific">Actinobaculum suis</name>
    <dbReference type="NCBI Taxonomy" id="1657"/>
    <lineage>
        <taxon>Bacteria</taxon>
        <taxon>Bacillati</taxon>
        <taxon>Actinomycetota</taxon>
        <taxon>Actinomycetes</taxon>
        <taxon>Actinomycetales</taxon>
        <taxon>Actinomycetaceae</taxon>
        <taxon>Actinobaculum</taxon>
    </lineage>
</organism>
<sequence>CQCYPALVAPRMVGLRRRNPVTLGEAFLNTPGLNLQLRKEFFKRVPSPIAPPAYYLAQQPQKIGRFQRIPW</sequence>
<dbReference type="RefSeq" id="WP_320753521.1">
    <property type="nucleotide sequence ID" value="NZ_JAWNFU010000003.1"/>
</dbReference>
<protein>
    <submittedName>
        <fullName evidence="1">Uncharacterized protein</fullName>
    </submittedName>
</protein>
<evidence type="ECO:0000313" key="1">
    <source>
        <dbReference type="EMBL" id="MDY5153717.1"/>
    </source>
</evidence>
<name>A0AAW9HTP2_9ACTO</name>
<gene>
    <name evidence="1" type="ORF">R6G71_06635</name>
</gene>
<proteinExistence type="predicted"/>
<dbReference type="Proteomes" id="UP001273799">
    <property type="component" value="Unassembled WGS sequence"/>
</dbReference>
<dbReference type="EMBL" id="JAWNFU010000003">
    <property type="protein sequence ID" value="MDY5153717.1"/>
    <property type="molecule type" value="Genomic_DNA"/>
</dbReference>
<reference evidence="1" key="1">
    <citation type="submission" date="2023-10" db="EMBL/GenBank/DDBJ databases">
        <title>Whole Genome based description of the genera Actinobaculum and Actinotignum reveals a complex phylogenetic relationship within the species included in the genus Actinotignum.</title>
        <authorList>
            <person name="Jensen C.S."/>
            <person name="Dargis R."/>
            <person name="Kemp M."/>
            <person name="Christensen J.J."/>
        </authorList>
    </citation>
    <scope>NUCLEOTIDE SEQUENCE</scope>
    <source>
        <strain evidence="1">Actinobaculum_suis_CCUG19206T</strain>
    </source>
</reference>
<dbReference type="AlphaFoldDB" id="A0AAW9HTP2"/>
<evidence type="ECO:0000313" key="2">
    <source>
        <dbReference type="Proteomes" id="UP001273799"/>
    </source>
</evidence>